<evidence type="ECO:0000256" key="1">
    <source>
        <dbReference type="SAM" id="Coils"/>
    </source>
</evidence>
<evidence type="ECO:0000256" key="2">
    <source>
        <dbReference type="SAM" id="MobiDB-lite"/>
    </source>
</evidence>
<feature type="domain" description="Synergin gamma C-terminal" evidence="5">
    <location>
        <begin position="891"/>
        <end position="1084"/>
    </location>
</feature>
<feature type="compositionally biased region" description="Basic and acidic residues" evidence="2">
    <location>
        <begin position="553"/>
        <end position="571"/>
    </location>
</feature>
<dbReference type="STRING" id="106549.A0A540N243"/>
<sequence>MASSKLSYFLFYALGLLFLSHPVFSNDEEDKLFQSLNNFRQSQKLPEFKKNDNAACLADKLADKLEHRQCSSSQKYSIEPGNGPKFPKFDKLRRRCHIETNTTTAGIIWPVCVPDLDEDLVLNNYTRSHYAKYLKDSKYAGVGIGSEDDWVIVVLTTNAQSGSFASGVASLGAIGMIHYMAAVLTEPAKVDKTRWVKPQGALPLSLFGEEQEEEESSAGESRVGVIANEGFAKKESNLNVNNVGIDDLIANLYGQNPKIVFRNGSDSNFGSGGPNSTIKGLNFIANGMDLKFDAPIPNGDGKLGGFNLGANGFDLKFDGVGSNSKTSVSNSSSGGPTWVKNGLNFSAKALDFKHDALVPKEKLGGLNLDSNGFDLKFDGVDSNSNTNGLKLNWEEGNEDFDEEDDDGWEFKTAGLKEQGVVEVAGSKAESNAHVDGKWQANTRGSGFSGGFLFDFNPKPVTQDNFFFDPLSISKQNNAADKPNSTPVNGNLWEFKDAFSETGPEHKLEEAMAASPAGVGAHAHNDFFAAFHGDSSKSGASNFAFPYIPSSGRKDGVISDSHSSGKKEDNVKELSSSPDVGSDDDFWEFKDAFSGSGSKLEGESVVAGNSPTSIKPSAMGVEIQHNEVTPENHRRALPLSIFGDEELETDDSSIQQNISTHTTASHQINTKKSPASNLSITDLISSLYSQVDQNTNTIHAPKLTDNTIHTTPTFLESDFGDDFDEDSWEFKDAVSRDQNQTSIATFEDSPQDSSTKVHLVNYVDLYCKLKDETYGLALYHLENKKKAQSGATLSGEDTTVDTLEDLEQEIQKLYSELHQHNMISDQFQSGNLSSRNTELHEVRKLLQDPKVQVFESEYKLSQRLSLAENDLRSAVELSRHAASTLRILRLGSTEEQSIYISTWSRIVSICAEELKHGSLIWRQSLEANVQNQILSEPQGKQYILSLGEIYRVVLVLEASAKLYKSWILLHSSDCSSFFSLLNECSTLWSSSGLDEALKSISDAVDFKYDGTIAELLDSMTYIHHLDAFALENQVVVNDQEPICSLSLLTAGAVPGVKMVMWNGENYLLKLANLWANLISPNPPQLPHVRHS</sequence>
<feature type="chain" id="PRO_5021825498" evidence="3">
    <location>
        <begin position="26"/>
        <end position="1090"/>
    </location>
</feature>
<organism evidence="6 7">
    <name type="scientific">Malus baccata</name>
    <name type="common">Siberian crab apple</name>
    <name type="synonym">Pyrus baccata</name>
    <dbReference type="NCBI Taxonomy" id="106549"/>
    <lineage>
        <taxon>Eukaryota</taxon>
        <taxon>Viridiplantae</taxon>
        <taxon>Streptophyta</taxon>
        <taxon>Embryophyta</taxon>
        <taxon>Tracheophyta</taxon>
        <taxon>Spermatophyta</taxon>
        <taxon>Magnoliopsida</taxon>
        <taxon>eudicotyledons</taxon>
        <taxon>Gunneridae</taxon>
        <taxon>Pentapetalae</taxon>
        <taxon>rosids</taxon>
        <taxon>fabids</taxon>
        <taxon>Rosales</taxon>
        <taxon>Rosaceae</taxon>
        <taxon>Amygdaloideae</taxon>
        <taxon>Maleae</taxon>
        <taxon>Malus</taxon>
    </lineage>
</organism>
<feature type="coiled-coil region" evidence="1">
    <location>
        <begin position="795"/>
        <end position="822"/>
    </location>
</feature>
<name>A0A540N243_MALBA</name>
<comment type="caution">
    <text evidence="6">The sequence shown here is derived from an EMBL/GenBank/DDBJ whole genome shotgun (WGS) entry which is preliminary data.</text>
</comment>
<evidence type="ECO:0000313" key="7">
    <source>
        <dbReference type="Proteomes" id="UP000315295"/>
    </source>
</evidence>
<proteinExistence type="predicted"/>
<feature type="domain" description="Uncharacterized GPI-anchored protein At5g19230-like" evidence="4">
    <location>
        <begin position="29"/>
        <end position="155"/>
    </location>
</feature>
<evidence type="ECO:0000313" key="6">
    <source>
        <dbReference type="EMBL" id="TQE05089.1"/>
    </source>
</evidence>
<dbReference type="PANTHER" id="PTHR35701">
    <property type="entry name" value="OS11G0148400 PROTEIN"/>
    <property type="match status" value="1"/>
</dbReference>
<evidence type="ECO:0000256" key="3">
    <source>
        <dbReference type="SAM" id="SignalP"/>
    </source>
</evidence>
<evidence type="ECO:0000259" key="4">
    <source>
        <dbReference type="Pfam" id="PF25884"/>
    </source>
</evidence>
<dbReference type="InterPro" id="IPR059083">
    <property type="entry name" value="At5g19230_dom"/>
</dbReference>
<feature type="signal peptide" evidence="3">
    <location>
        <begin position="1"/>
        <end position="25"/>
    </location>
</feature>
<dbReference type="AlphaFoldDB" id="A0A540N243"/>
<protein>
    <submittedName>
        <fullName evidence="6">Uncharacterized protein</fullName>
    </submittedName>
</protein>
<keyword evidence="7" id="KW-1185">Reference proteome</keyword>
<dbReference type="EMBL" id="VIEB01000128">
    <property type="protein sequence ID" value="TQE05089.1"/>
    <property type="molecule type" value="Genomic_DNA"/>
</dbReference>
<accession>A0A540N243</accession>
<dbReference type="InterPro" id="IPR059024">
    <property type="entry name" value="SYNRG_C"/>
</dbReference>
<keyword evidence="3" id="KW-0732">Signal</keyword>
<evidence type="ECO:0000259" key="5">
    <source>
        <dbReference type="Pfam" id="PF25999"/>
    </source>
</evidence>
<keyword evidence="1" id="KW-0175">Coiled coil</keyword>
<reference evidence="6 7" key="1">
    <citation type="journal article" date="2019" name="G3 (Bethesda)">
        <title>Sequencing of a Wild Apple (Malus baccata) Genome Unravels the Differences Between Cultivated and Wild Apple Species Regarding Disease Resistance and Cold Tolerance.</title>
        <authorList>
            <person name="Chen X."/>
        </authorList>
    </citation>
    <scope>NUCLEOTIDE SEQUENCE [LARGE SCALE GENOMIC DNA]</scope>
    <source>
        <strain evidence="7">cv. Shandingzi</strain>
        <tissue evidence="6">Leaves</tissue>
    </source>
</reference>
<dbReference type="PANTHER" id="PTHR35701:SF1">
    <property type="entry name" value="OS11G0148400 PROTEIN"/>
    <property type="match status" value="1"/>
</dbReference>
<gene>
    <name evidence="6" type="ORF">C1H46_009241</name>
</gene>
<dbReference type="Pfam" id="PF25999">
    <property type="entry name" value="SYNRG_C"/>
    <property type="match status" value="1"/>
</dbReference>
<feature type="region of interest" description="Disordered" evidence="2">
    <location>
        <begin position="553"/>
        <end position="582"/>
    </location>
</feature>
<dbReference type="Proteomes" id="UP000315295">
    <property type="component" value="Unassembled WGS sequence"/>
</dbReference>
<dbReference type="Pfam" id="PF25884">
    <property type="entry name" value="At5g19230"/>
    <property type="match status" value="1"/>
</dbReference>